<dbReference type="InterPro" id="IPR004875">
    <property type="entry name" value="DDE_SF_endonuclease_dom"/>
</dbReference>
<name>A0A814L139_9BILA</name>
<dbReference type="GO" id="GO:0003677">
    <property type="term" value="F:DNA binding"/>
    <property type="evidence" value="ECO:0007669"/>
    <property type="project" value="TreeGrafter"/>
</dbReference>
<evidence type="ECO:0000259" key="1">
    <source>
        <dbReference type="Pfam" id="PF03184"/>
    </source>
</evidence>
<dbReference type="PANTHER" id="PTHR19303">
    <property type="entry name" value="TRANSPOSON"/>
    <property type="match status" value="1"/>
</dbReference>
<dbReference type="Proteomes" id="UP000663879">
    <property type="component" value="Unassembled WGS sequence"/>
</dbReference>
<dbReference type="AlphaFoldDB" id="A0A814L139"/>
<protein>
    <recommendedName>
        <fullName evidence="1">DDE-1 domain-containing protein</fullName>
    </recommendedName>
</protein>
<dbReference type="GO" id="GO:0005634">
    <property type="term" value="C:nucleus"/>
    <property type="evidence" value="ECO:0007669"/>
    <property type="project" value="TreeGrafter"/>
</dbReference>
<dbReference type="PANTHER" id="PTHR19303:SF73">
    <property type="entry name" value="PROTEIN PDC2"/>
    <property type="match status" value="1"/>
</dbReference>
<feature type="domain" description="DDE-1" evidence="1">
    <location>
        <begin position="152"/>
        <end position="318"/>
    </location>
</feature>
<keyword evidence="3" id="KW-1185">Reference proteome</keyword>
<evidence type="ECO:0000313" key="3">
    <source>
        <dbReference type="Proteomes" id="UP000663879"/>
    </source>
</evidence>
<organism evidence="2 3">
    <name type="scientific">Brachionus calyciflorus</name>
    <dbReference type="NCBI Taxonomy" id="104777"/>
    <lineage>
        <taxon>Eukaryota</taxon>
        <taxon>Metazoa</taxon>
        <taxon>Spiralia</taxon>
        <taxon>Gnathifera</taxon>
        <taxon>Rotifera</taxon>
        <taxon>Eurotatoria</taxon>
        <taxon>Monogononta</taxon>
        <taxon>Pseudotrocha</taxon>
        <taxon>Ploima</taxon>
        <taxon>Brachionidae</taxon>
        <taxon>Brachionus</taxon>
    </lineage>
</organism>
<dbReference type="OrthoDB" id="9909311at2759"/>
<accession>A0A814L139</accession>
<gene>
    <name evidence="2" type="ORF">OXX778_LOCUS19178</name>
</gene>
<comment type="caution">
    <text evidence="2">The sequence shown here is derived from an EMBL/GenBank/DDBJ whole genome shotgun (WGS) entry which is preliminary data.</text>
</comment>
<proteinExistence type="predicted"/>
<dbReference type="Pfam" id="PF03184">
    <property type="entry name" value="DDE_1"/>
    <property type="match status" value="1"/>
</dbReference>
<dbReference type="InterPro" id="IPR050863">
    <property type="entry name" value="CenT-Element_Derived"/>
</dbReference>
<reference evidence="2" key="1">
    <citation type="submission" date="2021-02" db="EMBL/GenBank/DDBJ databases">
        <authorList>
            <person name="Nowell W R."/>
        </authorList>
    </citation>
    <scope>NUCLEOTIDE SEQUENCE</scope>
    <source>
        <strain evidence="2">Ploen Becks lab</strain>
    </source>
</reference>
<dbReference type="Gene3D" id="1.10.10.60">
    <property type="entry name" value="Homeodomain-like"/>
    <property type="match status" value="1"/>
</dbReference>
<evidence type="ECO:0000313" key="2">
    <source>
        <dbReference type="EMBL" id="CAF1058709.1"/>
    </source>
</evidence>
<dbReference type="EMBL" id="CAJNOC010005670">
    <property type="protein sequence ID" value="CAF1058709.1"/>
    <property type="molecule type" value="Genomic_DNA"/>
</dbReference>
<sequence length="474" mass="54461">MTQEKLSIYFSEKFGQRVPRQTIADILADECRLLGDLNIDSNAKRITKGRFHLIEECLILWLADVRSHGVNVNDDLLKEQAKLFGARLGFGLEFKYSNYKQVVSCELIKLTEIVAKYSPSDVYNFDETALFYRLQPNRTLASQAVNGIKSSKERLSVGVCSNADGSDKCRLVVIGKFVKPRCFGNFDPNNHVNYFANQKAWMTSGIFTQWLEKFNNKMKNSKRQVLLLIDNAASHKILQKFSNVSIHFLPPSNTSVLQPMDAGIIRSFKINYKNLLVKSFIKSIELENKVILPNVKDAILMMKLAWYNVSSETISNCFSHCNFMSKKKSFQLNFNEKDPKWIELKSNIDKFNISQALQDPVELLHVEDYVASDDNQSTGEKLEVEDIIELVKPGVTVSDNEQVLTELDVNDKEPVKVTKEEVLISFKNLKIFFDDSCMTEDKDLECLNYISDRIDFFIDKNKKQSNIFDYFKKN</sequence>